<evidence type="ECO:0000256" key="2">
    <source>
        <dbReference type="ARBA" id="ARBA00022448"/>
    </source>
</evidence>
<comment type="subcellular location">
    <subcellularLocation>
        <location evidence="1">Cell envelope</location>
    </subcellularLocation>
</comment>
<dbReference type="PRINTS" id="PR00691">
    <property type="entry name" value="ADHESINB"/>
</dbReference>
<reference evidence="6" key="1">
    <citation type="submission" date="2020-05" db="EMBL/GenBank/DDBJ databases">
        <authorList>
            <person name="Chiriac C."/>
            <person name="Salcher M."/>
            <person name="Ghai R."/>
            <person name="Kavagutti S V."/>
        </authorList>
    </citation>
    <scope>NUCLEOTIDE SEQUENCE</scope>
</reference>
<gene>
    <name evidence="5" type="ORF">UFOPK4098_01476</name>
    <name evidence="6" type="ORF">UFOPK4347_01767</name>
</gene>
<dbReference type="GO" id="GO:0007155">
    <property type="term" value="P:cell adhesion"/>
    <property type="evidence" value="ECO:0007669"/>
    <property type="project" value="InterPro"/>
</dbReference>
<dbReference type="AlphaFoldDB" id="A0A6J7UU20"/>
<dbReference type="InterPro" id="IPR050492">
    <property type="entry name" value="Bact_metal-bind_prot9"/>
</dbReference>
<dbReference type="PRINTS" id="PR00690">
    <property type="entry name" value="ADHESNFAMILY"/>
</dbReference>
<evidence type="ECO:0000313" key="6">
    <source>
        <dbReference type="EMBL" id="CAB5068346.1"/>
    </source>
</evidence>
<dbReference type="GO" id="GO:0030313">
    <property type="term" value="C:cell envelope"/>
    <property type="evidence" value="ECO:0007669"/>
    <property type="project" value="UniProtKB-SubCell"/>
</dbReference>
<dbReference type="Gene3D" id="3.40.50.1980">
    <property type="entry name" value="Nitrogenase molybdenum iron protein domain"/>
    <property type="match status" value="2"/>
</dbReference>
<dbReference type="InterPro" id="IPR006128">
    <property type="entry name" value="Lipoprotein_PsaA-like"/>
</dbReference>
<protein>
    <submittedName>
        <fullName evidence="6">Unannotated protein</fullName>
    </submittedName>
</protein>
<dbReference type="PANTHER" id="PTHR42953">
    <property type="entry name" value="HIGH-AFFINITY ZINC UPTAKE SYSTEM PROTEIN ZNUA-RELATED"/>
    <property type="match status" value="1"/>
</dbReference>
<evidence type="ECO:0000313" key="5">
    <source>
        <dbReference type="EMBL" id="CAB5030264.1"/>
    </source>
</evidence>
<name>A0A6J7UU20_9ZZZZ</name>
<accession>A0A6J7UU20</accession>
<keyword evidence="3" id="KW-0479">Metal-binding</keyword>
<dbReference type="EMBL" id="CAFBPN010000126">
    <property type="protein sequence ID" value="CAB5030264.1"/>
    <property type="molecule type" value="Genomic_DNA"/>
</dbReference>
<dbReference type="SUPFAM" id="SSF53807">
    <property type="entry name" value="Helical backbone' metal receptor"/>
    <property type="match status" value="1"/>
</dbReference>
<organism evidence="6">
    <name type="scientific">freshwater metagenome</name>
    <dbReference type="NCBI Taxonomy" id="449393"/>
    <lineage>
        <taxon>unclassified sequences</taxon>
        <taxon>metagenomes</taxon>
        <taxon>ecological metagenomes</taxon>
    </lineage>
</organism>
<evidence type="ECO:0000256" key="1">
    <source>
        <dbReference type="ARBA" id="ARBA00004196"/>
    </source>
</evidence>
<dbReference type="Pfam" id="PF01297">
    <property type="entry name" value="ZnuA"/>
    <property type="match status" value="1"/>
</dbReference>
<keyword evidence="4" id="KW-0732">Signal</keyword>
<evidence type="ECO:0000256" key="3">
    <source>
        <dbReference type="ARBA" id="ARBA00022723"/>
    </source>
</evidence>
<keyword evidence="2" id="KW-0813">Transport</keyword>
<dbReference type="GO" id="GO:0046872">
    <property type="term" value="F:metal ion binding"/>
    <property type="evidence" value="ECO:0007669"/>
    <property type="project" value="UniProtKB-KW"/>
</dbReference>
<proteinExistence type="predicted"/>
<dbReference type="EMBL" id="CAFBQU010000096">
    <property type="protein sequence ID" value="CAB5068346.1"/>
    <property type="molecule type" value="Genomic_DNA"/>
</dbReference>
<dbReference type="InterPro" id="IPR006127">
    <property type="entry name" value="ZnuA-like"/>
</dbReference>
<dbReference type="PANTHER" id="PTHR42953:SF1">
    <property type="entry name" value="METAL-BINDING PROTEIN HI_0362-RELATED"/>
    <property type="match status" value="1"/>
</dbReference>
<dbReference type="InterPro" id="IPR006129">
    <property type="entry name" value="AdhesinB"/>
</dbReference>
<dbReference type="GO" id="GO:0030001">
    <property type="term" value="P:metal ion transport"/>
    <property type="evidence" value="ECO:0007669"/>
    <property type="project" value="InterPro"/>
</dbReference>
<sequence length="291" mass="30244">MCLGALVAVAASCSSGNSTSSSATPSIVVTYSALGDVVQHLVGDTAQVVVIIPNGQDQHDFSPSAKDIELMNSASLVVSNGLDLEEGLEDALVQAEKSGVPVFHISDHVTLRSLTSEDTGHGHGGGKDPHIWLDPETLVEAIPALTAALEETLNVDLSKKEEKVTTDLKTLSTSIRSTFSGIDKCTLVTGHDSLQYFAARYGCKVVGAVIPSYSTAAEASAGDLAALKTLAQQENVRVIFTELGTPADVAALLSKELGVKLQELSTHVLPSGGGYKEMMLNLASSIASGLK</sequence>
<evidence type="ECO:0000256" key="4">
    <source>
        <dbReference type="ARBA" id="ARBA00022729"/>
    </source>
</evidence>